<dbReference type="Gene3D" id="1.10.150.240">
    <property type="entry name" value="Putative phosphatase, domain 2"/>
    <property type="match status" value="1"/>
</dbReference>
<dbReference type="NCBIfam" id="TIGR01509">
    <property type="entry name" value="HAD-SF-IA-v3"/>
    <property type="match status" value="1"/>
</dbReference>
<proteinExistence type="predicted"/>
<comment type="caution">
    <text evidence="1">The sequence shown here is derived from an EMBL/GenBank/DDBJ whole genome shotgun (WGS) entry which is preliminary data.</text>
</comment>
<evidence type="ECO:0000313" key="1">
    <source>
        <dbReference type="EMBL" id="MDN7243927.1"/>
    </source>
</evidence>
<dbReference type="InterPro" id="IPR036412">
    <property type="entry name" value="HAD-like_sf"/>
</dbReference>
<dbReference type="InterPro" id="IPR023198">
    <property type="entry name" value="PGP-like_dom2"/>
</dbReference>
<dbReference type="NCBIfam" id="NF006976">
    <property type="entry name" value="PRK09449.1"/>
    <property type="match status" value="1"/>
</dbReference>
<name>A0ABT8N7R6_9BACL</name>
<dbReference type="InterPro" id="IPR011951">
    <property type="entry name" value="HAD-SF_hydro_IA_YjjG/PynA"/>
</dbReference>
<dbReference type="InterPro" id="IPR006439">
    <property type="entry name" value="HAD-SF_hydro_IA"/>
</dbReference>
<dbReference type="Proteomes" id="UP001172142">
    <property type="component" value="Unassembled WGS sequence"/>
</dbReference>
<sequence>MKKYTIILFDIDDTLLDFKKAEHSALHNTFMEHDMPTGFADTHASYRKISEVLWHELEQGRMAIRELGIERFKRLFLEHELDISADTFSKLYLENLGKETHIMPGAEELLESLDDCRLAIITNGFGEVQKSRIQNSPFNGRFEHLIISEETGFQKPHKGIFDYAFEKLGLSSKEGVLIVGDSLTSDIQGGADYGIDTCWYNPFGKKNTTGIRPTYEIRELLELGEIINGNKTEKNSI</sequence>
<gene>
    <name evidence="1" type="ORF">QWY13_00385</name>
</gene>
<organism evidence="1 2">
    <name type="scientific">Planococcus shenhongbingii</name>
    <dbReference type="NCBI Taxonomy" id="3058398"/>
    <lineage>
        <taxon>Bacteria</taxon>
        <taxon>Bacillati</taxon>
        <taxon>Bacillota</taxon>
        <taxon>Bacilli</taxon>
        <taxon>Bacillales</taxon>
        <taxon>Caryophanaceae</taxon>
        <taxon>Planococcus</taxon>
    </lineage>
</organism>
<dbReference type="SFLD" id="SFLDG01129">
    <property type="entry name" value="C1.5:_HAD__Beta-PGM__Phosphata"/>
    <property type="match status" value="1"/>
</dbReference>
<dbReference type="NCBIfam" id="TIGR02254">
    <property type="entry name" value="YjjG_YfnB"/>
    <property type="match status" value="1"/>
</dbReference>
<dbReference type="PANTHER" id="PTHR47478:SF1">
    <property type="entry name" value="PYRIMIDINE 5'-NUCLEOTIDASE YJJG"/>
    <property type="match status" value="1"/>
</dbReference>
<dbReference type="InterPro" id="IPR023214">
    <property type="entry name" value="HAD_sf"/>
</dbReference>
<accession>A0ABT8N7R6</accession>
<dbReference type="NCBIfam" id="TIGR01549">
    <property type="entry name" value="HAD-SF-IA-v1"/>
    <property type="match status" value="1"/>
</dbReference>
<dbReference type="PANTHER" id="PTHR47478">
    <property type="match status" value="1"/>
</dbReference>
<dbReference type="CDD" id="cd04305">
    <property type="entry name" value="HAD_Neu5Ac-Pase_like"/>
    <property type="match status" value="1"/>
</dbReference>
<dbReference type="RefSeq" id="WP_301854492.1">
    <property type="nucleotide sequence ID" value="NZ_JAUJWU010000001.1"/>
</dbReference>
<dbReference type="PRINTS" id="PR00413">
    <property type="entry name" value="HADHALOGNASE"/>
</dbReference>
<dbReference type="Pfam" id="PF00702">
    <property type="entry name" value="Hydrolase"/>
    <property type="match status" value="1"/>
</dbReference>
<dbReference type="InterPro" id="IPR052550">
    <property type="entry name" value="Pyrimidine_5'-ntase_YjjG"/>
</dbReference>
<dbReference type="SUPFAM" id="SSF56784">
    <property type="entry name" value="HAD-like"/>
    <property type="match status" value="1"/>
</dbReference>
<dbReference type="EMBL" id="JAUJWU010000001">
    <property type="protein sequence ID" value="MDN7243927.1"/>
    <property type="molecule type" value="Genomic_DNA"/>
</dbReference>
<dbReference type="Gene3D" id="3.40.50.1000">
    <property type="entry name" value="HAD superfamily/HAD-like"/>
    <property type="match status" value="1"/>
</dbReference>
<dbReference type="SFLD" id="SFLDG01135">
    <property type="entry name" value="C1.5.6:_HAD__Beta-PGM__Phospha"/>
    <property type="match status" value="1"/>
</dbReference>
<dbReference type="SFLD" id="SFLDS00003">
    <property type="entry name" value="Haloacid_Dehalogenase"/>
    <property type="match status" value="1"/>
</dbReference>
<reference evidence="1 2" key="1">
    <citation type="submission" date="2023-07" db="EMBL/GenBank/DDBJ databases">
        <title>Novel species in genus Planococcus.</title>
        <authorList>
            <person name="Ning S."/>
        </authorList>
    </citation>
    <scope>NUCLEOTIDE SEQUENCE [LARGE SCALE GENOMIC DNA]</scope>
    <source>
        <strain evidence="1 2">N017</strain>
    </source>
</reference>
<protein>
    <submittedName>
        <fullName evidence="1">YjjG family noncanonical pyrimidine nucleotidase</fullName>
    </submittedName>
</protein>
<keyword evidence="2" id="KW-1185">Reference proteome</keyword>
<evidence type="ECO:0000313" key="2">
    <source>
        <dbReference type="Proteomes" id="UP001172142"/>
    </source>
</evidence>